<organism evidence="1 2">
    <name type="scientific">Mycetohabitans rhizoxinica (strain DSM 19002 / CIP 109453 / HKI 454)</name>
    <name type="common">Paraburkholderia rhizoxinica</name>
    <dbReference type="NCBI Taxonomy" id="882378"/>
    <lineage>
        <taxon>Bacteria</taxon>
        <taxon>Pseudomonadati</taxon>
        <taxon>Pseudomonadota</taxon>
        <taxon>Betaproteobacteria</taxon>
        <taxon>Burkholderiales</taxon>
        <taxon>Burkholderiaceae</taxon>
        <taxon>Mycetohabitans</taxon>
    </lineage>
</organism>
<proteinExistence type="predicted"/>
<dbReference type="HOGENOM" id="CLU_3005411_0_0_4"/>
<evidence type="ECO:0000313" key="1">
    <source>
        <dbReference type="EMBL" id="CBW76950.1"/>
    </source>
</evidence>
<accession>E5AV26</accession>
<name>E5AV26_MYCRK</name>
<dbReference type="AlphaFoldDB" id="E5AV26"/>
<protein>
    <submittedName>
        <fullName evidence="1">Transposase</fullName>
    </submittedName>
</protein>
<sequence>MIRQRHGDANRLGFAVQRCLLWCLGQGGLTTTDVPPALLQWTPRNGASIRRAGPSV</sequence>
<dbReference type="KEGG" id="brh:RBRH_01833"/>
<dbReference type="Proteomes" id="UP000007437">
    <property type="component" value="Plasmid pBRH01"/>
</dbReference>
<evidence type="ECO:0000313" key="2">
    <source>
        <dbReference type="Proteomes" id="UP000007437"/>
    </source>
</evidence>
<gene>
    <name evidence="1" type="ordered locus">RBRH_01833</name>
</gene>
<keyword evidence="1" id="KW-0614">Plasmid</keyword>
<geneLocation type="plasmid" evidence="1 2">
    <name>pBRH01</name>
</geneLocation>
<dbReference type="EMBL" id="FR687360">
    <property type="protein sequence ID" value="CBW76950.1"/>
    <property type="molecule type" value="Genomic_DNA"/>
</dbReference>
<reference evidence="1 2" key="1">
    <citation type="journal article" date="2011" name="J. Bacteriol.">
        <title>Complete genome sequence of Burkholderia rhizoxinica, an endosymbiont of Rhizopus microsporus.</title>
        <authorList>
            <person name="Lackner G."/>
            <person name="Moebius N."/>
            <person name="Partida-Martinez L."/>
            <person name="Hertweck C."/>
        </authorList>
    </citation>
    <scope>NUCLEOTIDE SEQUENCE [LARGE SCALE GENOMIC DNA]</scope>
    <source>
        <strain evidence="2">DSM 19002 / CIP 109453 / HKI 454</strain>
        <plasmid evidence="1 2">pBRH01</plasmid>
    </source>
</reference>